<proteinExistence type="predicted"/>
<gene>
    <name evidence="1" type="ORF">TMPK1_27030</name>
</gene>
<dbReference type="AlphaFoldDB" id="A0A8S8XGS0"/>
<accession>A0A8S8XGS0</accession>
<comment type="caution">
    <text evidence="1">The sequence shown here is derived from an EMBL/GenBank/DDBJ whole genome shotgun (WGS) entry which is preliminary data.</text>
</comment>
<evidence type="ECO:0000313" key="1">
    <source>
        <dbReference type="EMBL" id="GIL40466.1"/>
    </source>
</evidence>
<dbReference type="RefSeq" id="WP_420243565.1">
    <property type="nucleotide sequence ID" value="NZ_BOPV01000001.1"/>
</dbReference>
<protein>
    <submittedName>
        <fullName evidence="1">Uncharacterized protein</fullName>
    </submittedName>
</protein>
<name>A0A8S8XGS0_9PROT</name>
<keyword evidence="2" id="KW-1185">Reference proteome</keyword>
<dbReference type="EMBL" id="BOPV01000001">
    <property type="protein sequence ID" value="GIL40466.1"/>
    <property type="molecule type" value="Genomic_DNA"/>
</dbReference>
<organism evidence="1 2">
    <name type="scientific">Roseiterribacter gracilis</name>
    <dbReference type="NCBI Taxonomy" id="2812848"/>
    <lineage>
        <taxon>Bacteria</taxon>
        <taxon>Pseudomonadati</taxon>
        <taxon>Pseudomonadota</taxon>
        <taxon>Alphaproteobacteria</taxon>
        <taxon>Rhodospirillales</taxon>
        <taxon>Roseiterribacteraceae</taxon>
        <taxon>Roseiterribacter</taxon>
    </lineage>
</organism>
<dbReference type="Proteomes" id="UP000681075">
    <property type="component" value="Unassembled WGS sequence"/>
</dbReference>
<sequence>MDDDCPAIRYCNEPARALPLLVQAVVQAAVQIETLQGAHSSADRLDWSPLLQLCERALREAGHLGYQGHATLRGAGAAPVPSKDPGIRGFEWVARPSALPGHAIRIGSVRLGGVPYAVTCLADTGREIALADRNVDPGPSIDAEAMRPGVNRIKFDEEKLIAIVAPVD</sequence>
<reference evidence="1" key="1">
    <citation type="submission" date="2021-02" db="EMBL/GenBank/DDBJ databases">
        <title>Genome sequence of Rhodospirillales sp. strain TMPK1 isolated from soil.</title>
        <authorList>
            <person name="Nakai R."/>
            <person name="Kusada H."/>
            <person name="Tamaki H."/>
        </authorList>
    </citation>
    <scope>NUCLEOTIDE SEQUENCE</scope>
    <source>
        <strain evidence="1">TMPK1</strain>
    </source>
</reference>
<evidence type="ECO:0000313" key="2">
    <source>
        <dbReference type="Proteomes" id="UP000681075"/>
    </source>
</evidence>